<dbReference type="Proteomes" id="UP000071533">
    <property type="component" value="Unassembled WGS sequence"/>
</dbReference>
<feature type="transmembrane region" description="Helical" evidence="15">
    <location>
        <begin position="391"/>
        <end position="413"/>
    </location>
</feature>
<sequence length="739" mass="83018">MFKKYACTLQHDQSDCAAAVVSTVLLTYKKELSIMKIREIIGTDMYGTTVHGIVSGLEKLNFTVKAVRVSLDDLSGDISFPAILQIRNSLGQNHFIVIHKIKKDGNYLVADPAKGLDMLSITELEEVYQGIAIFMVPNSEFEKGNMKGKGLFDLFSALILTQKGLVGTIILASFLLSIVGILSSLFSKVIMDEIIPFGLKNSLYLFLIVFGIVSLVQSLLSAFRQHILLFLSRKIDIPVLLGYYDHIIHLPYSFFGSRRVGDVLTRFQDAMTIKNVFTSVSISLVMDISLSLISAFVLWHLNPTLFLILVMMVIVNIVLIYCFKKPYKKINNEQMEANSMLNSQLIESIRNIDTIKSQHDERQRLDKLEENFVHTLEIGYKEGVLQNIQSTISSIAGTLGNLIFMGVGALFIIDNKMTIGDLLVFQTLSQYFTEPVQNLVGLQLTFQEVQVAVSRLQELMDVEREDSQVGNSIHNFSLLEDIVFKNVTFAYGSRPPIIRDFSLTIKQGEKIAFVGESGAGKSTLVRLLLHFIQPIEGQIKFGEYDLGDLDYGELRKRIAYIPQTVELFSGTIIDNLKIGNPEASYEDMIRVCRIVGIHDTIQKLQNRYGSFVEEGGQNFSGGEKQRLAIARALLSKADLYIFDEATSNLDSFSEQIIQNLIFEKIIGKTTVVVAHRLSTILRCDKICFLEDGKIVEYGTHDELMKLGGRYATMVGLQRIQLDKQEKTVAASWSEEVVYE</sequence>
<dbReference type="AlphaFoldDB" id="A0A0Z8I919"/>
<dbReference type="Gene3D" id="3.90.70.10">
    <property type="entry name" value="Cysteine proteinases"/>
    <property type="match status" value="1"/>
</dbReference>
<dbReference type="InterPro" id="IPR005897">
    <property type="entry name" value="Pept_C39_ABC_bacteriocin"/>
</dbReference>
<evidence type="ECO:0000256" key="6">
    <source>
        <dbReference type="ARBA" id="ARBA00022741"/>
    </source>
</evidence>
<keyword evidence="9" id="KW-0067">ATP-binding</keyword>
<evidence type="ECO:0000256" key="11">
    <source>
        <dbReference type="ARBA" id="ARBA00022967"/>
    </source>
</evidence>
<protein>
    <submittedName>
        <fullName evidence="19">Bacteriocin ABC transporter</fullName>
        <ecNumber evidence="19">3.4.22.-</ecNumber>
    </submittedName>
</protein>
<dbReference type="InterPro" id="IPR036640">
    <property type="entry name" value="ABC1_TM_sf"/>
</dbReference>
<keyword evidence="6" id="KW-0547">Nucleotide-binding</keyword>
<dbReference type="InterPro" id="IPR003439">
    <property type="entry name" value="ABC_transporter-like_ATP-bd"/>
</dbReference>
<feature type="transmembrane region" description="Helical" evidence="15">
    <location>
        <begin position="203"/>
        <end position="223"/>
    </location>
</feature>
<feature type="transmembrane region" description="Helical" evidence="15">
    <location>
        <begin position="276"/>
        <end position="299"/>
    </location>
</feature>
<evidence type="ECO:0000256" key="2">
    <source>
        <dbReference type="ARBA" id="ARBA00022448"/>
    </source>
</evidence>
<dbReference type="GO" id="GO:0043214">
    <property type="term" value="F:ABC-type bacteriocin transporter activity"/>
    <property type="evidence" value="ECO:0007669"/>
    <property type="project" value="InterPro"/>
</dbReference>
<dbReference type="InterPro" id="IPR039421">
    <property type="entry name" value="Type_1_exporter"/>
</dbReference>
<evidence type="ECO:0000256" key="8">
    <source>
        <dbReference type="ARBA" id="ARBA00022807"/>
    </source>
</evidence>
<dbReference type="InterPro" id="IPR011527">
    <property type="entry name" value="ABC1_TM_dom"/>
</dbReference>
<keyword evidence="10" id="KW-0653">Protein transport</keyword>
<dbReference type="EC" id="3.4.22.-" evidence="19"/>
<organism evidence="19 20">
    <name type="scientific">Streptococcus suis</name>
    <dbReference type="NCBI Taxonomy" id="1307"/>
    <lineage>
        <taxon>Bacteria</taxon>
        <taxon>Bacillati</taxon>
        <taxon>Bacillota</taxon>
        <taxon>Bacilli</taxon>
        <taxon>Lactobacillales</taxon>
        <taxon>Streptococcaceae</taxon>
        <taxon>Streptococcus</taxon>
    </lineage>
</organism>
<dbReference type="SMART" id="SM00382">
    <property type="entry name" value="AAA"/>
    <property type="match status" value="1"/>
</dbReference>
<evidence type="ECO:0000259" key="18">
    <source>
        <dbReference type="PROSITE" id="PS50990"/>
    </source>
</evidence>
<evidence type="ECO:0000256" key="7">
    <source>
        <dbReference type="ARBA" id="ARBA00022801"/>
    </source>
</evidence>
<dbReference type="GO" id="GO:0015031">
    <property type="term" value="P:protein transport"/>
    <property type="evidence" value="ECO:0007669"/>
    <property type="project" value="UniProtKB-KW"/>
</dbReference>
<reference evidence="19 20" key="1">
    <citation type="submission" date="2016-02" db="EMBL/GenBank/DDBJ databases">
        <authorList>
            <consortium name="Pathogen Informatics"/>
        </authorList>
    </citation>
    <scope>NUCLEOTIDE SEQUENCE [LARGE SCALE GENOMIC DNA]</scope>
    <source>
        <strain evidence="19 20">LSS69</strain>
    </source>
</reference>
<dbReference type="InterPro" id="IPR005074">
    <property type="entry name" value="Peptidase_C39"/>
</dbReference>
<keyword evidence="14" id="KW-0080">Bacteriocin transport</keyword>
<dbReference type="GO" id="GO:0016887">
    <property type="term" value="F:ATP hydrolysis activity"/>
    <property type="evidence" value="ECO:0007669"/>
    <property type="project" value="InterPro"/>
</dbReference>
<dbReference type="Pfam" id="PF00664">
    <property type="entry name" value="ABC_membrane"/>
    <property type="match status" value="1"/>
</dbReference>
<dbReference type="InterPro" id="IPR027417">
    <property type="entry name" value="P-loop_NTPase"/>
</dbReference>
<accession>A0A0Z8I919</accession>
<dbReference type="GO" id="GO:0034040">
    <property type="term" value="F:ATPase-coupled lipid transmembrane transporter activity"/>
    <property type="evidence" value="ECO:0007669"/>
    <property type="project" value="TreeGrafter"/>
</dbReference>
<dbReference type="InterPro" id="IPR017871">
    <property type="entry name" value="ABC_transporter-like_CS"/>
</dbReference>
<dbReference type="GO" id="GO:0008234">
    <property type="term" value="F:cysteine-type peptidase activity"/>
    <property type="evidence" value="ECO:0007669"/>
    <property type="project" value="UniProtKB-KW"/>
</dbReference>
<keyword evidence="13 15" id="KW-0472">Membrane</keyword>
<feature type="domain" description="ABC transmembrane type-1" evidence="17">
    <location>
        <begin position="169"/>
        <end position="448"/>
    </location>
</feature>
<evidence type="ECO:0000259" key="17">
    <source>
        <dbReference type="PROSITE" id="PS50929"/>
    </source>
</evidence>
<keyword evidence="3" id="KW-1003">Cell membrane</keyword>
<keyword evidence="11" id="KW-1278">Translocase</keyword>
<dbReference type="RefSeq" id="WP_044689779.1">
    <property type="nucleotide sequence ID" value="NZ_CEHX01000022.1"/>
</dbReference>
<evidence type="ECO:0000313" key="19">
    <source>
        <dbReference type="EMBL" id="CYV31199.1"/>
    </source>
</evidence>
<evidence type="ECO:0000256" key="5">
    <source>
        <dbReference type="ARBA" id="ARBA00022692"/>
    </source>
</evidence>
<evidence type="ECO:0000256" key="13">
    <source>
        <dbReference type="ARBA" id="ARBA00023136"/>
    </source>
</evidence>
<comment type="subcellular location">
    <subcellularLocation>
        <location evidence="1">Cell membrane</location>
        <topology evidence="1">Multi-pass membrane protein</topology>
    </subcellularLocation>
</comment>
<dbReference type="NCBIfam" id="TIGR01193">
    <property type="entry name" value="bacteriocin_ABC"/>
    <property type="match status" value="1"/>
</dbReference>
<feature type="transmembrane region" description="Helical" evidence="15">
    <location>
        <begin position="165"/>
        <end position="191"/>
    </location>
</feature>
<dbReference type="GO" id="GO:0005886">
    <property type="term" value="C:plasma membrane"/>
    <property type="evidence" value="ECO:0007669"/>
    <property type="project" value="UniProtKB-SubCell"/>
</dbReference>
<dbReference type="PROSITE" id="PS50990">
    <property type="entry name" value="PEPTIDASE_C39"/>
    <property type="match status" value="1"/>
</dbReference>
<dbReference type="PANTHER" id="PTHR24221:SF654">
    <property type="entry name" value="ATP-BINDING CASSETTE SUB-FAMILY B MEMBER 6"/>
    <property type="match status" value="1"/>
</dbReference>
<feature type="domain" description="Peptidase C39" evidence="18">
    <location>
        <begin position="10"/>
        <end position="135"/>
    </location>
</feature>
<proteinExistence type="predicted"/>
<keyword evidence="5 15" id="KW-0812">Transmembrane</keyword>
<dbReference type="GO" id="GO:0006508">
    <property type="term" value="P:proteolysis"/>
    <property type="evidence" value="ECO:0007669"/>
    <property type="project" value="UniProtKB-KW"/>
</dbReference>
<dbReference type="PROSITE" id="PS50929">
    <property type="entry name" value="ABC_TM1F"/>
    <property type="match status" value="1"/>
</dbReference>
<dbReference type="GO" id="GO:0005524">
    <property type="term" value="F:ATP binding"/>
    <property type="evidence" value="ECO:0007669"/>
    <property type="project" value="UniProtKB-KW"/>
</dbReference>
<evidence type="ECO:0000256" key="4">
    <source>
        <dbReference type="ARBA" id="ARBA00022670"/>
    </source>
</evidence>
<evidence type="ECO:0000256" key="9">
    <source>
        <dbReference type="ARBA" id="ARBA00022840"/>
    </source>
</evidence>
<evidence type="ECO:0000256" key="15">
    <source>
        <dbReference type="SAM" id="Phobius"/>
    </source>
</evidence>
<keyword evidence="4" id="KW-0645">Protease</keyword>
<dbReference type="PROSITE" id="PS50893">
    <property type="entry name" value="ABC_TRANSPORTER_2"/>
    <property type="match status" value="1"/>
</dbReference>
<feature type="transmembrane region" description="Helical" evidence="15">
    <location>
        <begin position="305"/>
        <end position="323"/>
    </location>
</feature>
<keyword evidence="2" id="KW-0813">Transport</keyword>
<evidence type="ECO:0000256" key="14">
    <source>
        <dbReference type="ARBA" id="ARBA00043264"/>
    </source>
</evidence>
<dbReference type="SUPFAM" id="SSF52540">
    <property type="entry name" value="P-loop containing nucleoside triphosphate hydrolases"/>
    <property type="match status" value="1"/>
</dbReference>
<dbReference type="SUPFAM" id="SSF90123">
    <property type="entry name" value="ABC transporter transmembrane region"/>
    <property type="match status" value="1"/>
</dbReference>
<gene>
    <name evidence="19" type="primary">lagD_2</name>
    <name evidence="19" type="ORF">ERS132431_00635</name>
</gene>
<dbReference type="FunFam" id="3.40.50.300:FF:000299">
    <property type="entry name" value="ABC transporter ATP-binding protein/permease"/>
    <property type="match status" value="1"/>
</dbReference>
<keyword evidence="12 15" id="KW-1133">Transmembrane helix</keyword>
<keyword evidence="8" id="KW-0788">Thiol protease</keyword>
<dbReference type="PROSITE" id="PS00211">
    <property type="entry name" value="ABC_TRANSPORTER_1"/>
    <property type="match status" value="1"/>
</dbReference>
<name>A0A0Z8I919_STRSU</name>
<evidence type="ECO:0000256" key="10">
    <source>
        <dbReference type="ARBA" id="ARBA00022927"/>
    </source>
</evidence>
<dbReference type="PANTHER" id="PTHR24221">
    <property type="entry name" value="ATP-BINDING CASSETTE SUB-FAMILY B"/>
    <property type="match status" value="1"/>
</dbReference>
<evidence type="ECO:0000256" key="1">
    <source>
        <dbReference type="ARBA" id="ARBA00004651"/>
    </source>
</evidence>
<dbReference type="Gene3D" id="1.20.1560.10">
    <property type="entry name" value="ABC transporter type 1, transmembrane domain"/>
    <property type="match status" value="1"/>
</dbReference>
<dbReference type="EMBL" id="FIHS01000006">
    <property type="protein sequence ID" value="CYV31199.1"/>
    <property type="molecule type" value="Genomic_DNA"/>
</dbReference>
<dbReference type="Gene3D" id="3.40.50.300">
    <property type="entry name" value="P-loop containing nucleotide triphosphate hydrolases"/>
    <property type="match status" value="1"/>
</dbReference>
<evidence type="ECO:0000256" key="3">
    <source>
        <dbReference type="ARBA" id="ARBA00022475"/>
    </source>
</evidence>
<evidence type="ECO:0000259" key="16">
    <source>
        <dbReference type="PROSITE" id="PS50893"/>
    </source>
</evidence>
<dbReference type="Pfam" id="PF03412">
    <property type="entry name" value="Peptidase_C39"/>
    <property type="match status" value="1"/>
</dbReference>
<dbReference type="Pfam" id="PF00005">
    <property type="entry name" value="ABC_tran"/>
    <property type="match status" value="1"/>
</dbReference>
<evidence type="ECO:0000313" key="20">
    <source>
        <dbReference type="Proteomes" id="UP000071533"/>
    </source>
</evidence>
<evidence type="ECO:0000256" key="12">
    <source>
        <dbReference type="ARBA" id="ARBA00022989"/>
    </source>
</evidence>
<feature type="domain" description="ABC transporter" evidence="16">
    <location>
        <begin position="482"/>
        <end position="716"/>
    </location>
</feature>
<keyword evidence="7 19" id="KW-0378">Hydrolase</keyword>
<dbReference type="CDD" id="cd18570">
    <property type="entry name" value="ABC_6TM_PCAT1_LagD_like"/>
    <property type="match status" value="1"/>
</dbReference>
<dbReference type="InterPro" id="IPR003593">
    <property type="entry name" value="AAA+_ATPase"/>
</dbReference>